<evidence type="ECO:0000256" key="2">
    <source>
        <dbReference type="ARBA" id="ARBA00022475"/>
    </source>
</evidence>
<keyword evidence="6" id="KW-1133">Transmembrane helix</keyword>
<reference evidence="9 10" key="1">
    <citation type="submission" date="2019-04" db="EMBL/GenBank/DDBJ databases">
        <title>Genome sequencing of Clostridium botulinum Groups I-IV and Clostridium butyricum.</title>
        <authorList>
            <person name="Brunt J."/>
            <person name="Van Vliet A.H.M."/>
            <person name="Stringer S.C."/>
            <person name="Carter A.T."/>
            <person name="Peck M.W."/>
        </authorList>
    </citation>
    <scope>NUCLEOTIDE SEQUENCE [LARGE SCALE GENOMIC DNA]</scope>
    <source>
        <strain evidence="9 10">BL81</strain>
    </source>
</reference>
<organism evidence="9 10">
    <name type="scientific">Clostridium botulinum</name>
    <dbReference type="NCBI Taxonomy" id="1491"/>
    <lineage>
        <taxon>Bacteria</taxon>
        <taxon>Bacillati</taxon>
        <taxon>Bacillota</taxon>
        <taxon>Clostridia</taxon>
        <taxon>Eubacteriales</taxon>
        <taxon>Clostridiaceae</taxon>
        <taxon>Clostridium</taxon>
    </lineage>
</organism>
<evidence type="ECO:0000256" key="6">
    <source>
        <dbReference type="ARBA" id="ARBA00022989"/>
    </source>
</evidence>
<dbReference type="GO" id="GO:0005886">
    <property type="term" value="C:plasma membrane"/>
    <property type="evidence" value="ECO:0007669"/>
    <property type="project" value="UniProtKB-SubCell"/>
</dbReference>
<gene>
    <name evidence="9" type="ORF">FDG31_04045</name>
</gene>
<evidence type="ECO:0000256" key="5">
    <source>
        <dbReference type="ARBA" id="ARBA00022692"/>
    </source>
</evidence>
<keyword evidence="7" id="KW-0472">Membrane</keyword>
<sequence length="481" mass="55172">MNKLDNVFTKIMNTMLKIILSIIIIASICILFPILIDSNVGTIVFLLVIIISMLFGYKIINSNISYKQKIFSLILISIFIKILWILNADNTPNSDFKVMYECGKNFISGDLSCFKGIGYIGRFPHLTIHVLYMAAIQYLSPASNLLIMKIISLFLGTTVMLIVYLITLELFKSKEKALLSLLIASVFPPFITYTSVFCSENLAMPFYLLSIYLFLRGIESDKYKVLLFCFSSICLAFGNLFRMVAIIILIAYTLYILIYYKDRIFKKLITIVFVVVPYFLIIVLVSSILQKTNITENPLWRGSEPKITNVLKGTNFNSLGMWNVEDAKLVEENINNYDELKLKCKEVIHDRFTTAPIIKVLIFYLGKLGAQWCIGDFAGSLWTQKDVPKEKIIFKIGIFGSAPFQIFYIIILIFIFLGLKKRSVMDSNSKLNLFYLIFLGYIAAYLITENQNRYGYIISWLFIILAVDGIKDRFLFKAKDE</sequence>
<dbReference type="PANTHER" id="PTHR33908">
    <property type="entry name" value="MANNOSYLTRANSFERASE YKCB-RELATED"/>
    <property type="match status" value="1"/>
</dbReference>
<accession>A0A6B4JLV6</accession>
<dbReference type="EMBL" id="SXFB01000002">
    <property type="protein sequence ID" value="NFV25344.1"/>
    <property type="molecule type" value="Genomic_DNA"/>
</dbReference>
<keyword evidence="2" id="KW-1003">Cell membrane</keyword>
<dbReference type="GO" id="GO:0009103">
    <property type="term" value="P:lipopolysaccharide biosynthetic process"/>
    <property type="evidence" value="ECO:0007669"/>
    <property type="project" value="UniProtKB-ARBA"/>
</dbReference>
<dbReference type="RefSeq" id="WP_003372141.1">
    <property type="nucleotide sequence ID" value="NZ_JACBBA010000002.1"/>
</dbReference>
<evidence type="ECO:0000256" key="7">
    <source>
        <dbReference type="ARBA" id="ARBA00023136"/>
    </source>
</evidence>
<evidence type="ECO:0000313" key="9">
    <source>
        <dbReference type="EMBL" id="NFV25344.1"/>
    </source>
</evidence>
<dbReference type="GO" id="GO:0016763">
    <property type="term" value="F:pentosyltransferase activity"/>
    <property type="evidence" value="ECO:0007669"/>
    <property type="project" value="TreeGrafter"/>
</dbReference>
<dbReference type="AlphaFoldDB" id="A0A6B4JLV6"/>
<proteinExistence type="predicted"/>
<comment type="caution">
    <text evidence="9">The sequence shown here is derived from an EMBL/GenBank/DDBJ whole genome shotgun (WGS) entry which is preliminary data.</text>
</comment>
<dbReference type="InterPro" id="IPR050297">
    <property type="entry name" value="LipidA_mod_glycosyltrf_83"/>
</dbReference>
<comment type="subcellular location">
    <subcellularLocation>
        <location evidence="1">Cell membrane</location>
        <topology evidence="1">Multi-pass membrane protein</topology>
    </subcellularLocation>
</comment>
<feature type="domain" description="Glycosyltransferase RgtA/B/C/D-like" evidence="8">
    <location>
        <begin position="146"/>
        <end position="282"/>
    </location>
</feature>
<evidence type="ECO:0000259" key="8">
    <source>
        <dbReference type="Pfam" id="PF13231"/>
    </source>
</evidence>
<dbReference type="InterPro" id="IPR038731">
    <property type="entry name" value="RgtA/B/C-like"/>
</dbReference>
<keyword evidence="4 9" id="KW-0808">Transferase</keyword>
<name>A0A6B4JLV6_CLOBO</name>
<dbReference type="PANTHER" id="PTHR33908:SF11">
    <property type="entry name" value="MEMBRANE PROTEIN"/>
    <property type="match status" value="1"/>
</dbReference>
<evidence type="ECO:0000256" key="1">
    <source>
        <dbReference type="ARBA" id="ARBA00004651"/>
    </source>
</evidence>
<keyword evidence="5" id="KW-0812">Transmembrane</keyword>
<evidence type="ECO:0000256" key="4">
    <source>
        <dbReference type="ARBA" id="ARBA00022679"/>
    </source>
</evidence>
<evidence type="ECO:0000256" key="3">
    <source>
        <dbReference type="ARBA" id="ARBA00022676"/>
    </source>
</evidence>
<evidence type="ECO:0000313" key="10">
    <source>
        <dbReference type="Proteomes" id="UP000486903"/>
    </source>
</evidence>
<protein>
    <submittedName>
        <fullName evidence="9">Glycosyltransferase family 39 protein</fullName>
    </submittedName>
</protein>
<dbReference type="Proteomes" id="UP000486903">
    <property type="component" value="Unassembled WGS sequence"/>
</dbReference>
<dbReference type="Pfam" id="PF13231">
    <property type="entry name" value="PMT_2"/>
    <property type="match status" value="1"/>
</dbReference>
<keyword evidence="3" id="KW-0328">Glycosyltransferase</keyword>